<evidence type="ECO:0000313" key="3">
    <source>
        <dbReference type="Proteomes" id="UP000270291"/>
    </source>
</evidence>
<dbReference type="Proteomes" id="UP000270291">
    <property type="component" value="Unassembled WGS sequence"/>
</dbReference>
<dbReference type="SUPFAM" id="SSF101908">
    <property type="entry name" value="Putative isomerase YbhE"/>
    <property type="match status" value="1"/>
</dbReference>
<dbReference type="EMBL" id="RWIU01000008">
    <property type="protein sequence ID" value="RSK40152.1"/>
    <property type="molecule type" value="Genomic_DNA"/>
</dbReference>
<feature type="chain" id="PRO_5019161488" description="LVIVD repeat-containing protein" evidence="1">
    <location>
        <begin position="29"/>
        <end position="255"/>
    </location>
</feature>
<keyword evidence="3" id="KW-1185">Reference proteome</keyword>
<accession>A0A428K131</accession>
<sequence length="255" mass="27632">MKQFSTLLLLAGLLGSLPLTSCSTNSDASPNSADATADNGKGGSLARFTVLDNTLYVVDNESLRSFSLANPAAPARGAVVPLGLGIETIYPRPPYLFLGTQRGMFIFDATVPGQPQQVAYYEHVMSCDPVVVDERYAYVTLRDGRTCGGGPNQLQVIDLTNLRTPRLAQSYPMQHPLGLGIDSTLLFVCDKDQLKVYDTRQAPVLPTPQVFPVNVSDVIPHRGLLLAIGLDGLYQYRYRNGSLTPLSKMAISPTR</sequence>
<comment type="caution">
    <text evidence="2">The sequence shown here is derived from an EMBL/GenBank/DDBJ whole genome shotgun (WGS) entry which is preliminary data.</text>
</comment>
<dbReference type="AlphaFoldDB" id="A0A428K131"/>
<organism evidence="2 3">
    <name type="scientific">Hymenobacter perfusus</name>
    <dbReference type="NCBI Taxonomy" id="1236770"/>
    <lineage>
        <taxon>Bacteria</taxon>
        <taxon>Pseudomonadati</taxon>
        <taxon>Bacteroidota</taxon>
        <taxon>Cytophagia</taxon>
        <taxon>Cytophagales</taxon>
        <taxon>Hymenobacteraceae</taxon>
        <taxon>Hymenobacter</taxon>
    </lineage>
</organism>
<feature type="signal peptide" evidence="1">
    <location>
        <begin position="1"/>
        <end position="28"/>
    </location>
</feature>
<protein>
    <recommendedName>
        <fullName evidence="4">LVIVD repeat-containing protein</fullName>
    </recommendedName>
</protein>
<reference evidence="2 3" key="1">
    <citation type="submission" date="2018-12" db="EMBL/GenBank/DDBJ databases">
        <authorList>
            <person name="Feng G."/>
            <person name="Zhu H."/>
        </authorList>
    </citation>
    <scope>NUCLEOTIDE SEQUENCE [LARGE SCALE GENOMIC DNA]</scope>
    <source>
        <strain evidence="2 3">LMG 26000</strain>
    </source>
</reference>
<evidence type="ECO:0000256" key="1">
    <source>
        <dbReference type="SAM" id="SignalP"/>
    </source>
</evidence>
<evidence type="ECO:0000313" key="2">
    <source>
        <dbReference type="EMBL" id="RSK40152.1"/>
    </source>
</evidence>
<name>A0A428K131_9BACT</name>
<keyword evidence="1" id="KW-0732">Signal</keyword>
<gene>
    <name evidence="2" type="ORF">EI293_19470</name>
</gene>
<evidence type="ECO:0008006" key="4">
    <source>
        <dbReference type="Google" id="ProtNLM"/>
    </source>
</evidence>
<dbReference type="OrthoDB" id="1521841at2"/>
<proteinExistence type="predicted"/>
<dbReference type="RefSeq" id="WP_125440224.1">
    <property type="nucleotide sequence ID" value="NZ_RWIU01000008.1"/>
</dbReference>